<dbReference type="PANTHER" id="PTHR30055">
    <property type="entry name" value="HTH-TYPE TRANSCRIPTIONAL REGULATOR RUTR"/>
    <property type="match status" value="1"/>
</dbReference>
<organism evidence="6 7">
    <name type="scientific">Microbacterium telephonicum</name>
    <dbReference type="NCBI Taxonomy" id="1714841"/>
    <lineage>
        <taxon>Bacteria</taxon>
        <taxon>Bacillati</taxon>
        <taxon>Actinomycetota</taxon>
        <taxon>Actinomycetes</taxon>
        <taxon>Micrococcales</taxon>
        <taxon>Microbacteriaceae</taxon>
        <taxon>Microbacterium</taxon>
    </lineage>
</organism>
<dbReference type="RefSeq" id="WP_121056667.1">
    <property type="nucleotide sequence ID" value="NZ_RCDB01000001.1"/>
</dbReference>
<reference evidence="6 7" key="1">
    <citation type="journal article" date="2015" name="Stand. Genomic Sci.">
        <title>Genomic Encyclopedia of Bacterial and Archaeal Type Strains, Phase III: the genomes of soil and plant-associated and newly described type strains.</title>
        <authorList>
            <person name="Whitman W.B."/>
            <person name="Woyke T."/>
            <person name="Klenk H.P."/>
            <person name="Zhou Y."/>
            <person name="Lilburn T.G."/>
            <person name="Beck B.J."/>
            <person name="De Vos P."/>
            <person name="Vandamme P."/>
            <person name="Eisen J.A."/>
            <person name="Garrity G."/>
            <person name="Hugenholtz P."/>
            <person name="Kyrpides N.C."/>
        </authorList>
    </citation>
    <scope>NUCLEOTIDE SEQUENCE [LARGE SCALE GENOMIC DNA]</scope>
    <source>
        <strain evidence="6 7">S2T63</strain>
    </source>
</reference>
<gene>
    <name evidence="6" type="ORF">C7474_0097</name>
</gene>
<comment type="caution">
    <text evidence="6">The sequence shown here is derived from an EMBL/GenBank/DDBJ whole genome shotgun (WGS) entry which is preliminary data.</text>
</comment>
<evidence type="ECO:0000259" key="5">
    <source>
        <dbReference type="PROSITE" id="PS50977"/>
    </source>
</evidence>
<feature type="domain" description="HTH tetR-type" evidence="5">
    <location>
        <begin position="20"/>
        <end position="80"/>
    </location>
</feature>
<keyword evidence="2 4" id="KW-0238">DNA-binding</keyword>
<dbReference type="GO" id="GO:0000976">
    <property type="term" value="F:transcription cis-regulatory region binding"/>
    <property type="evidence" value="ECO:0007669"/>
    <property type="project" value="TreeGrafter"/>
</dbReference>
<dbReference type="Gene3D" id="1.10.357.10">
    <property type="entry name" value="Tetracycline Repressor, domain 2"/>
    <property type="match status" value="1"/>
</dbReference>
<feature type="DNA-binding region" description="H-T-H motif" evidence="4">
    <location>
        <begin position="43"/>
        <end position="62"/>
    </location>
</feature>
<dbReference type="AlphaFoldDB" id="A0A498CIX1"/>
<accession>A0A498CIX1</accession>
<sequence length="209" mass="22201">MSDASRSRPYRSALRTEQARRTRRRILEAAGELFAAGGFQATTLAAIARSAGVSAETVKNAGTKAELLIGAFEVVFAGEEGAGSLSATAAADGVLSLPDEEFLAATAATIAAANARSSRLWTVLLGASLSDSQVDAALSGMLAHRRADYRLLASELHRRRVIDDGAGIDDLAARLSFLMSPESHQQLVVQSGWTTARYHDWIMRALTGR</sequence>
<dbReference type="Proteomes" id="UP000273158">
    <property type="component" value="Unassembled WGS sequence"/>
</dbReference>
<dbReference type="Pfam" id="PF00440">
    <property type="entry name" value="TetR_N"/>
    <property type="match status" value="1"/>
</dbReference>
<keyword evidence="3" id="KW-0804">Transcription</keyword>
<evidence type="ECO:0000313" key="6">
    <source>
        <dbReference type="EMBL" id="RLK52168.1"/>
    </source>
</evidence>
<evidence type="ECO:0000256" key="3">
    <source>
        <dbReference type="ARBA" id="ARBA00023163"/>
    </source>
</evidence>
<keyword evidence="7" id="KW-1185">Reference proteome</keyword>
<dbReference type="SUPFAM" id="SSF46689">
    <property type="entry name" value="Homeodomain-like"/>
    <property type="match status" value="1"/>
</dbReference>
<dbReference type="GO" id="GO:0003700">
    <property type="term" value="F:DNA-binding transcription factor activity"/>
    <property type="evidence" value="ECO:0007669"/>
    <property type="project" value="TreeGrafter"/>
</dbReference>
<dbReference type="InterPro" id="IPR009057">
    <property type="entry name" value="Homeodomain-like_sf"/>
</dbReference>
<dbReference type="InterPro" id="IPR050109">
    <property type="entry name" value="HTH-type_TetR-like_transc_reg"/>
</dbReference>
<evidence type="ECO:0000256" key="1">
    <source>
        <dbReference type="ARBA" id="ARBA00023015"/>
    </source>
</evidence>
<dbReference type="EMBL" id="RCDB01000001">
    <property type="protein sequence ID" value="RLK52168.1"/>
    <property type="molecule type" value="Genomic_DNA"/>
</dbReference>
<dbReference type="PANTHER" id="PTHR30055:SF234">
    <property type="entry name" value="HTH-TYPE TRANSCRIPTIONAL REGULATOR BETI"/>
    <property type="match status" value="1"/>
</dbReference>
<name>A0A498CIX1_9MICO</name>
<evidence type="ECO:0000256" key="2">
    <source>
        <dbReference type="ARBA" id="ARBA00023125"/>
    </source>
</evidence>
<protein>
    <submittedName>
        <fullName evidence="6">TetR family transcriptional regulator</fullName>
    </submittedName>
</protein>
<dbReference type="PROSITE" id="PS50977">
    <property type="entry name" value="HTH_TETR_2"/>
    <property type="match status" value="1"/>
</dbReference>
<evidence type="ECO:0000256" key="4">
    <source>
        <dbReference type="PROSITE-ProRule" id="PRU00335"/>
    </source>
</evidence>
<dbReference type="OrthoDB" id="3825402at2"/>
<keyword evidence="1" id="KW-0805">Transcription regulation</keyword>
<dbReference type="InterPro" id="IPR001647">
    <property type="entry name" value="HTH_TetR"/>
</dbReference>
<proteinExistence type="predicted"/>
<evidence type="ECO:0000313" key="7">
    <source>
        <dbReference type="Proteomes" id="UP000273158"/>
    </source>
</evidence>